<proteinExistence type="predicted"/>
<feature type="region of interest" description="Disordered" evidence="1">
    <location>
        <begin position="260"/>
        <end position="288"/>
    </location>
</feature>
<reference evidence="2 3" key="1">
    <citation type="submission" date="2019-04" db="EMBL/GenBank/DDBJ databases">
        <title>Isachenkonia alkalipeptolytica gen. nov. sp. nov. a new anaerobic, alkiliphilic organothrophic bacterium capable to reduce synthesized ferrihydrite isolated from a soda lake.</title>
        <authorList>
            <person name="Toshchakov S.V."/>
            <person name="Zavarzina D.G."/>
            <person name="Zhilina T.N."/>
            <person name="Kostrikina N.A."/>
            <person name="Kublanov I.V."/>
        </authorList>
    </citation>
    <scope>NUCLEOTIDE SEQUENCE [LARGE SCALE GENOMIC DNA]</scope>
    <source>
        <strain evidence="2 3">Z-1701</strain>
    </source>
</reference>
<name>A0AA44BCI2_9CLOT</name>
<evidence type="ECO:0000313" key="2">
    <source>
        <dbReference type="EMBL" id="NBG87389.1"/>
    </source>
</evidence>
<accession>A0AA44BCI2</accession>
<dbReference type="AlphaFoldDB" id="A0AA44BCI2"/>
<gene>
    <name evidence="2" type="ORF">ISALK_02630</name>
</gene>
<dbReference type="Proteomes" id="UP000449710">
    <property type="component" value="Unassembled WGS sequence"/>
</dbReference>
<feature type="compositionally biased region" description="Basic and acidic residues" evidence="1">
    <location>
        <begin position="272"/>
        <end position="282"/>
    </location>
</feature>
<protein>
    <submittedName>
        <fullName evidence="2">Uncharacterized protein</fullName>
    </submittedName>
</protein>
<dbReference type="EMBL" id="SUMG01000002">
    <property type="protein sequence ID" value="NBG87389.1"/>
    <property type="molecule type" value="Genomic_DNA"/>
</dbReference>
<evidence type="ECO:0000256" key="1">
    <source>
        <dbReference type="SAM" id="MobiDB-lite"/>
    </source>
</evidence>
<dbReference type="RefSeq" id="WP_160718746.1">
    <property type="nucleotide sequence ID" value="NZ_SUMG01000002.1"/>
</dbReference>
<keyword evidence="3" id="KW-1185">Reference proteome</keyword>
<comment type="caution">
    <text evidence="2">The sequence shown here is derived from an EMBL/GenBank/DDBJ whole genome shotgun (WGS) entry which is preliminary data.</text>
</comment>
<sequence length="288" mass="34105">MDPYIKAFTGKIHFHRHRVFYGSKRKVMTYEKCLKNFIIYRGIGFARGKINLGTLDVLELQGSLRGKEEAVNRKLIDKKIATINERNEFRSFFFFLKKEFPESYHRIPFVKSERPDFILRYNNQILGIEITEAIDGEDAKQRAKVYESDLRGRKPGAIEQYVDSIPNPPLDKSKIPIERLIDKRVKDKREKFEEFQRVDREILVILANHDEFQDSRDEEKVRRFLERKGSLEKAPFTLVVLNLTRGLYVHYRWDKGKVVPNKSVGSRKKASRPMERKLEKNQGKNKRE</sequence>
<evidence type="ECO:0000313" key="3">
    <source>
        <dbReference type="Proteomes" id="UP000449710"/>
    </source>
</evidence>
<organism evidence="2 3">
    <name type="scientific">Isachenkonia alkalipeptolytica</name>
    <dbReference type="NCBI Taxonomy" id="2565777"/>
    <lineage>
        <taxon>Bacteria</taxon>
        <taxon>Bacillati</taxon>
        <taxon>Bacillota</taxon>
        <taxon>Clostridia</taxon>
        <taxon>Eubacteriales</taxon>
        <taxon>Clostridiaceae</taxon>
        <taxon>Isachenkonia</taxon>
    </lineage>
</organism>